<dbReference type="PROSITE" id="PS51767">
    <property type="entry name" value="PEPTIDASE_A1"/>
    <property type="match status" value="1"/>
</dbReference>
<gene>
    <name evidence="3" type="ORF">GP486_008809</name>
</gene>
<dbReference type="GO" id="GO:0004190">
    <property type="term" value="F:aspartic-type endopeptidase activity"/>
    <property type="evidence" value="ECO:0007669"/>
    <property type="project" value="InterPro"/>
</dbReference>
<dbReference type="Pfam" id="PF00026">
    <property type="entry name" value="Asp"/>
    <property type="match status" value="1"/>
</dbReference>
<dbReference type="EMBL" id="JAGHQM010004065">
    <property type="protein sequence ID" value="KAH0537863.1"/>
    <property type="molecule type" value="Genomic_DNA"/>
</dbReference>
<keyword evidence="4" id="KW-1185">Reference proteome</keyword>
<feature type="non-terminal residue" evidence="3">
    <location>
        <position position="1"/>
    </location>
</feature>
<name>A0A9P8I789_9PEZI</name>
<dbReference type="AlphaFoldDB" id="A0A9P8I789"/>
<reference evidence="3" key="1">
    <citation type="submission" date="2021-03" db="EMBL/GenBank/DDBJ databases">
        <title>Comparative genomics and phylogenomic investigation of the class Geoglossomycetes provide insights into ecological specialization and systematics.</title>
        <authorList>
            <person name="Melie T."/>
            <person name="Pirro S."/>
            <person name="Miller A.N."/>
            <person name="Quandt A."/>
        </authorList>
    </citation>
    <scope>NUCLEOTIDE SEQUENCE</scope>
    <source>
        <strain evidence="3">CAQ_001_2017</strain>
    </source>
</reference>
<evidence type="ECO:0000313" key="4">
    <source>
        <dbReference type="Proteomes" id="UP000750711"/>
    </source>
</evidence>
<proteinExistence type="inferred from homology"/>
<dbReference type="InterPro" id="IPR001461">
    <property type="entry name" value="Aspartic_peptidase_A1"/>
</dbReference>
<dbReference type="PANTHER" id="PTHR47966">
    <property type="entry name" value="BETA-SITE APP-CLEAVING ENZYME, ISOFORM A-RELATED"/>
    <property type="match status" value="1"/>
</dbReference>
<dbReference type="SUPFAM" id="SSF50630">
    <property type="entry name" value="Acid proteases"/>
    <property type="match status" value="1"/>
</dbReference>
<organism evidence="3 4">
    <name type="scientific">Trichoglossum hirsutum</name>
    <dbReference type="NCBI Taxonomy" id="265104"/>
    <lineage>
        <taxon>Eukaryota</taxon>
        <taxon>Fungi</taxon>
        <taxon>Dikarya</taxon>
        <taxon>Ascomycota</taxon>
        <taxon>Pezizomycotina</taxon>
        <taxon>Geoglossomycetes</taxon>
        <taxon>Geoglossales</taxon>
        <taxon>Geoglossaceae</taxon>
        <taxon>Trichoglossum</taxon>
    </lineage>
</organism>
<evidence type="ECO:0000256" key="1">
    <source>
        <dbReference type="ARBA" id="ARBA00007447"/>
    </source>
</evidence>
<accession>A0A9P8I789</accession>
<evidence type="ECO:0000313" key="3">
    <source>
        <dbReference type="EMBL" id="KAH0537863.1"/>
    </source>
</evidence>
<dbReference type="GO" id="GO:0006508">
    <property type="term" value="P:proteolysis"/>
    <property type="evidence" value="ECO:0007669"/>
    <property type="project" value="InterPro"/>
</dbReference>
<protein>
    <recommendedName>
        <fullName evidence="2">Peptidase A1 domain-containing protein</fullName>
    </recommendedName>
</protein>
<feature type="domain" description="Peptidase A1" evidence="2">
    <location>
        <begin position="1"/>
        <end position="105"/>
    </location>
</feature>
<dbReference type="InterPro" id="IPR033121">
    <property type="entry name" value="PEPTIDASE_A1"/>
</dbReference>
<dbReference type="Gene3D" id="2.40.70.10">
    <property type="entry name" value="Acid Proteases"/>
    <property type="match status" value="1"/>
</dbReference>
<dbReference type="PANTHER" id="PTHR47966:SF1">
    <property type="entry name" value="ASPARTYL PROTEINASE"/>
    <property type="match status" value="1"/>
</dbReference>
<evidence type="ECO:0000259" key="2">
    <source>
        <dbReference type="PROSITE" id="PS51767"/>
    </source>
</evidence>
<comment type="caution">
    <text evidence="3">The sequence shown here is derived from an EMBL/GenBank/DDBJ whole genome shotgun (WGS) entry which is preliminary data.</text>
</comment>
<dbReference type="InterPro" id="IPR021109">
    <property type="entry name" value="Peptidase_aspartic_dom_sf"/>
</dbReference>
<dbReference type="Proteomes" id="UP000750711">
    <property type="component" value="Unassembled WGS sequence"/>
</dbReference>
<comment type="similarity">
    <text evidence="1">Belongs to the peptidase A1 family.</text>
</comment>
<sequence>TAASFLIVDDDILNAYYGKVPGSESSDDAGGYIFPCNATLPSISFKLGGHKVKIPGSTMMFEDLGDNICFGALQSNNGGRTIFGDTFFKEQFVVFDVGKTRIGLANKP</sequence>